<dbReference type="InterPro" id="IPR052374">
    <property type="entry name" value="SERAC1"/>
</dbReference>
<dbReference type="GO" id="GO:0008654">
    <property type="term" value="P:phospholipid biosynthetic process"/>
    <property type="evidence" value="ECO:0007669"/>
    <property type="project" value="UniProtKB-KW"/>
</dbReference>
<keyword evidence="6" id="KW-0256">Endoplasmic reticulum</keyword>
<evidence type="ECO:0000256" key="4">
    <source>
        <dbReference type="ARBA" id="ARBA00022516"/>
    </source>
</evidence>
<dbReference type="Gene3D" id="1.25.10.10">
    <property type="entry name" value="Leucine-rich Repeat Variant"/>
    <property type="match status" value="1"/>
</dbReference>
<evidence type="ECO:0000256" key="12">
    <source>
        <dbReference type="ARBA" id="ARBA00023264"/>
    </source>
</evidence>
<dbReference type="GO" id="GO:0005783">
    <property type="term" value="C:endoplasmic reticulum"/>
    <property type="evidence" value="ECO:0007669"/>
    <property type="project" value="UniProtKB-SubCell"/>
</dbReference>
<dbReference type="SUPFAM" id="SSF48371">
    <property type="entry name" value="ARM repeat"/>
    <property type="match status" value="1"/>
</dbReference>
<dbReference type="EMBL" id="LR790118">
    <property type="protein sequence ID" value="CAB3265980.1"/>
    <property type="molecule type" value="mRNA"/>
</dbReference>
<dbReference type="PANTHER" id="PTHR48182:SF2">
    <property type="entry name" value="PROTEIN SERAC1"/>
    <property type="match status" value="1"/>
</dbReference>
<evidence type="ECO:0000256" key="5">
    <source>
        <dbReference type="ARBA" id="ARBA00022692"/>
    </source>
</evidence>
<evidence type="ECO:0000313" key="18">
    <source>
        <dbReference type="EMBL" id="CAB3265980.1"/>
    </source>
</evidence>
<dbReference type="InterPro" id="IPR016024">
    <property type="entry name" value="ARM-type_fold"/>
</dbReference>
<organism evidence="18">
    <name type="scientific">Phallusia mammillata</name>
    <dbReference type="NCBI Taxonomy" id="59560"/>
    <lineage>
        <taxon>Eukaryota</taxon>
        <taxon>Metazoa</taxon>
        <taxon>Chordata</taxon>
        <taxon>Tunicata</taxon>
        <taxon>Ascidiacea</taxon>
        <taxon>Phlebobranchia</taxon>
        <taxon>Ascidiidae</taxon>
        <taxon>Phallusia</taxon>
    </lineage>
</organism>
<dbReference type="SUPFAM" id="SSF53474">
    <property type="entry name" value="alpha/beta-Hydrolases"/>
    <property type="match status" value="1"/>
</dbReference>
<comment type="similarity">
    <text evidence="13">Belongs to the SERAC1 family.</text>
</comment>
<evidence type="ECO:0000256" key="1">
    <source>
        <dbReference type="ARBA" id="ARBA00004167"/>
    </source>
</evidence>
<comment type="subcellular location">
    <subcellularLocation>
        <location evidence="3">Endoplasmic reticulum</location>
    </subcellularLocation>
    <subcellularLocation>
        <location evidence="1">Membrane</location>
        <topology evidence="1">Single-pass membrane protein</topology>
    </subcellularLocation>
    <subcellularLocation>
        <location evidence="2">Mitochondrion</location>
    </subcellularLocation>
</comment>
<dbReference type="InterPro" id="IPR029058">
    <property type="entry name" value="AB_hydrolase_fold"/>
</dbReference>
<sequence>MSRLSGLGNYIKTQILKNKGKFVAVGVGAGFSCLVYSAAICVSSNFKQQISIPTKVLETEKLKAYLYLGKNRLLHPHQENPNKGSLSPEARQAIREIFPAPLAKFILLIDRKGVDLAEDYVSPWSVLRDAYSQNKNIRLRTVEKIAAYKDWNENKHRKDRIGWKASFKFDDDDEDNLKSINLDAEFRTLAQALDPITLVGLARTFDVDLRLFLPPPSLPPLKNEQELEDMLRELLVKLPQEDVDQCVRYFTSGALSLSEEQQLKRGGLWCFGGNGLNYTRDIMPQEKVELFCLQALVKHSKFEEHCAMMVKLGALQLLQRIGKARTDLEIQLNIVRTIGNICRFPRFHEQVHRSGWVTLLAEFSKSGNAPMRMQASRALANLDRETMKDVFEDGAYLVYPRYRSRLKPEADVVFIHGLMGGAFYSWRQQEGVSGSEEERTDCWPEDWIPRDLPGCRVMCVEYDTELTEWKAMCPHEPETRTISFRSRTILDKMQRAGLGDRPIVWVAHSMGGLIVKHMLMDAMQNSKKYGTILKKTKGVVFYSTPHFGSQLANYSRKVRRLLFPSVEVMELSHDSPTLGVLNDNLRDLAERAKVRVLSFGEMQTTNIGLGPHIKIHIVPPESADPGVGEFVLADTNHLNICKPSSRHSSLYQQTVNFIRSCVKPPLPSDQSSPKPNPKAYTEEDRAPTHSNPFVW</sequence>
<evidence type="ECO:0000256" key="16">
    <source>
        <dbReference type="SAM" id="MobiDB-lite"/>
    </source>
</evidence>
<evidence type="ECO:0000256" key="2">
    <source>
        <dbReference type="ARBA" id="ARBA00004173"/>
    </source>
</evidence>
<keyword evidence="7 17" id="KW-1133">Transmembrane helix</keyword>
<dbReference type="AlphaFoldDB" id="A0A6F9DSI6"/>
<keyword evidence="10 17" id="KW-0472">Membrane</keyword>
<proteinExistence type="evidence at transcript level"/>
<name>A0A6F9DSI6_9ASCI</name>
<evidence type="ECO:0000256" key="11">
    <source>
        <dbReference type="ARBA" id="ARBA00023209"/>
    </source>
</evidence>
<keyword evidence="12" id="KW-1208">Phospholipid metabolism</keyword>
<dbReference type="PANTHER" id="PTHR48182">
    <property type="entry name" value="PROTEIN SERAC1"/>
    <property type="match status" value="1"/>
</dbReference>
<evidence type="ECO:0000256" key="7">
    <source>
        <dbReference type="ARBA" id="ARBA00022989"/>
    </source>
</evidence>
<feature type="region of interest" description="Disordered" evidence="16">
    <location>
        <begin position="662"/>
        <end position="695"/>
    </location>
</feature>
<evidence type="ECO:0000256" key="13">
    <source>
        <dbReference type="ARBA" id="ARBA00038024"/>
    </source>
</evidence>
<keyword evidence="4" id="KW-0444">Lipid biosynthesis</keyword>
<keyword evidence="5 17" id="KW-0812">Transmembrane</keyword>
<evidence type="ECO:0000256" key="15">
    <source>
        <dbReference type="ARBA" id="ARBA00041701"/>
    </source>
</evidence>
<evidence type="ECO:0000256" key="9">
    <source>
        <dbReference type="ARBA" id="ARBA00023128"/>
    </source>
</evidence>
<evidence type="ECO:0000256" key="10">
    <source>
        <dbReference type="ARBA" id="ARBA00023136"/>
    </source>
</evidence>
<reference evidence="18" key="1">
    <citation type="submission" date="2020-04" db="EMBL/GenBank/DDBJ databases">
        <authorList>
            <person name="Neveu A P."/>
        </authorList>
    </citation>
    <scope>NUCLEOTIDE SEQUENCE</scope>
    <source>
        <tissue evidence="18">Whole embryo</tissue>
    </source>
</reference>
<evidence type="ECO:0000256" key="3">
    <source>
        <dbReference type="ARBA" id="ARBA00004240"/>
    </source>
</evidence>
<dbReference type="InterPro" id="IPR011989">
    <property type="entry name" value="ARM-like"/>
</dbReference>
<evidence type="ECO:0000256" key="17">
    <source>
        <dbReference type="SAM" id="Phobius"/>
    </source>
</evidence>
<feature type="transmembrane region" description="Helical" evidence="17">
    <location>
        <begin position="21"/>
        <end position="39"/>
    </location>
</feature>
<protein>
    <recommendedName>
        <fullName evidence="14">Protein SERAC1</fullName>
    </recommendedName>
    <alternativeName>
        <fullName evidence="15">Serine active site-containing protein 1</fullName>
    </alternativeName>
</protein>
<dbReference type="GO" id="GO:0016020">
    <property type="term" value="C:membrane"/>
    <property type="evidence" value="ECO:0007669"/>
    <property type="project" value="UniProtKB-SubCell"/>
</dbReference>
<keyword evidence="8" id="KW-0443">Lipid metabolism</keyword>
<evidence type="ECO:0000256" key="14">
    <source>
        <dbReference type="ARBA" id="ARBA00040991"/>
    </source>
</evidence>
<dbReference type="PROSITE" id="PS51257">
    <property type="entry name" value="PROKAR_LIPOPROTEIN"/>
    <property type="match status" value="1"/>
</dbReference>
<keyword evidence="11" id="KW-0594">Phospholipid biosynthesis</keyword>
<gene>
    <name evidence="18" type="primary">Serac1</name>
</gene>
<dbReference type="Gene3D" id="3.40.50.1820">
    <property type="entry name" value="alpha/beta hydrolase"/>
    <property type="match status" value="1"/>
</dbReference>
<accession>A0A6F9DSI6</accession>
<dbReference type="GO" id="GO:0005739">
    <property type="term" value="C:mitochondrion"/>
    <property type="evidence" value="ECO:0007669"/>
    <property type="project" value="UniProtKB-SubCell"/>
</dbReference>
<evidence type="ECO:0000256" key="6">
    <source>
        <dbReference type="ARBA" id="ARBA00022824"/>
    </source>
</evidence>
<keyword evidence="9" id="KW-0496">Mitochondrion</keyword>
<evidence type="ECO:0000256" key="8">
    <source>
        <dbReference type="ARBA" id="ARBA00023098"/>
    </source>
</evidence>